<feature type="coiled-coil region" evidence="1">
    <location>
        <begin position="124"/>
        <end position="151"/>
    </location>
</feature>
<dbReference type="EMBL" id="LKEA01000050">
    <property type="protein sequence ID" value="ROV92353.1"/>
    <property type="molecule type" value="Genomic_DNA"/>
</dbReference>
<feature type="compositionally biased region" description="Basic residues" evidence="2">
    <location>
        <begin position="250"/>
        <end position="261"/>
    </location>
</feature>
<comment type="caution">
    <text evidence="3">The sequence shown here is derived from an EMBL/GenBank/DDBJ whole genome shotgun (WGS) entry which is preliminary data.</text>
</comment>
<gene>
    <name evidence="3" type="ORF">VMCG_09141</name>
</gene>
<accession>A0A423VMY5</accession>
<name>A0A423VMY5_9PEZI</name>
<dbReference type="OrthoDB" id="5233542at2759"/>
<protein>
    <submittedName>
        <fullName evidence="3">Uncharacterized protein</fullName>
    </submittedName>
</protein>
<feature type="region of interest" description="Disordered" evidence="2">
    <location>
        <begin position="182"/>
        <end position="261"/>
    </location>
</feature>
<sequence length="261" mass="28352">MSHSQHMQHTSRSHELFIGGDTDSKVYMELVLGHSAAKAARDQGCFYMNIEVLAHARRAIDIAREHHRPDLEEKAQLGKAEFLLMMGCKRESLEVEILVAARAEGLEVEQRADGSVVSVGGVPMDEVARLLENAARERKSLEVEIVTAAEAEGLAIEEGEDGGIVSVGGVPMDEVVKRFKGTGVRKMSSSSSGMTSQHKTGNGGDTTNAGGSRRRAGSSAPCDPIWNNVVQRRRVRDARNHLVTVTSAKPKLRRKPAFKTS</sequence>
<evidence type="ECO:0000313" key="3">
    <source>
        <dbReference type="EMBL" id="ROV92353.1"/>
    </source>
</evidence>
<proteinExistence type="predicted"/>
<evidence type="ECO:0000313" key="4">
    <source>
        <dbReference type="Proteomes" id="UP000283895"/>
    </source>
</evidence>
<evidence type="ECO:0000256" key="2">
    <source>
        <dbReference type="SAM" id="MobiDB-lite"/>
    </source>
</evidence>
<organism evidence="3 4">
    <name type="scientific">Cytospora schulzeri</name>
    <dbReference type="NCBI Taxonomy" id="448051"/>
    <lineage>
        <taxon>Eukaryota</taxon>
        <taxon>Fungi</taxon>
        <taxon>Dikarya</taxon>
        <taxon>Ascomycota</taxon>
        <taxon>Pezizomycotina</taxon>
        <taxon>Sordariomycetes</taxon>
        <taxon>Sordariomycetidae</taxon>
        <taxon>Diaporthales</taxon>
        <taxon>Cytosporaceae</taxon>
        <taxon>Cytospora</taxon>
    </lineage>
</organism>
<evidence type="ECO:0000256" key="1">
    <source>
        <dbReference type="SAM" id="Coils"/>
    </source>
</evidence>
<keyword evidence="1" id="KW-0175">Coiled coil</keyword>
<dbReference type="AlphaFoldDB" id="A0A423VMY5"/>
<dbReference type="Proteomes" id="UP000283895">
    <property type="component" value="Unassembled WGS sequence"/>
</dbReference>
<keyword evidence="4" id="KW-1185">Reference proteome</keyword>
<reference evidence="3 4" key="1">
    <citation type="submission" date="2015-09" db="EMBL/GenBank/DDBJ databases">
        <title>Host preference determinants of Valsa canker pathogens revealed by comparative genomics.</title>
        <authorList>
            <person name="Yin Z."/>
            <person name="Huang L."/>
        </authorList>
    </citation>
    <scope>NUCLEOTIDE SEQUENCE [LARGE SCALE GENOMIC DNA]</scope>
    <source>
        <strain evidence="3 4">03-1</strain>
    </source>
</reference>